<dbReference type="EMBL" id="WIUZ02000011">
    <property type="protein sequence ID" value="KAF9783018.1"/>
    <property type="molecule type" value="Genomic_DNA"/>
</dbReference>
<feature type="region of interest" description="Disordered" evidence="1">
    <location>
        <begin position="1"/>
        <end position="67"/>
    </location>
</feature>
<dbReference type="Proteomes" id="UP000736335">
    <property type="component" value="Unassembled WGS sequence"/>
</dbReference>
<sequence>MASQTHPFNLQPGQPPQLYPGAPPPSGGMPTSPIFSHSGSIPRPPGLYKSRPADRSHPVGGPPAVDESLRYQTSEPETIGFWGFICTLVVLFLASTLVFNYDPMEWIIDIDSAERHVADENATLAIEKEKMGLEREMMAREKELWEKASEAHVPRGAFWGVVWPSWVCLAYGKREYWGSLHNIPKDWDAMDACMNMPVEIKGVKIRRPDRCAKVSVFPEVQLQGFWTVDWDQPDCKPWYRNFEDKGCVGWGSGKRRIKAQIVGINNKGGQDWRWLCNSMPLVWDMITYPSPARCEEEGFWGEKFAVWEVPDETCQSWTPLVLVNMQSMSALDISPAPAPNLAPIDA</sequence>
<protein>
    <submittedName>
        <fullName evidence="3">Uncharacterized protein</fullName>
    </submittedName>
</protein>
<dbReference type="OrthoDB" id="3153758at2759"/>
<comment type="caution">
    <text evidence="3">The sequence shown here is derived from an EMBL/GenBank/DDBJ whole genome shotgun (WGS) entry which is preliminary data.</text>
</comment>
<dbReference type="AlphaFoldDB" id="A0A9P6L5E5"/>
<keyword evidence="4" id="KW-1185">Reference proteome</keyword>
<reference evidence="3" key="2">
    <citation type="submission" date="2020-11" db="EMBL/GenBank/DDBJ databases">
        <authorList>
            <consortium name="DOE Joint Genome Institute"/>
            <person name="Kuo A."/>
            <person name="Miyauchi S."/>
            <person name="Kiss E."/>
            <person name="Drula E."/>
            <person name="Kohler A."/>
            <person name="Sanchez-Garcia M."/>
            <person name="Andreopoulos B."/>
            <person name="Barry K.W."/>
            <person name="Bonito G."/>
            <person name="Buee M."/>
            <person name="Carver A."/>
            <person name="Chen C."/>
            <person name="Cichocki N."/>
            <person name="Clum A."/>
            <person name="Culley D."/>
            <person name="Crous P.W."/>
            <person name="Fauchery L."/>
            <person name="Girlanda M."/>
            <person name="Hayes R."/>
            <person name="Keri Z."/>
            <person name="Labutti K."/>
            <person name="Lipzen A."/>
            <person name="Lombard V."/>
            <person name="Magnuson J."/>
            <person name="Maillard F."/>
            <person name="Morin E."/>
            <person name="Murat C."/>
            <person name="Nolan M."/>
            <person name="Ohm R."/>
            <person name="Pangilinan J."/>
            <person name="Pereira M."/>
            <person name="Perotto S."/>
            <person name="Peter M."/>
            <person name="Riley R."/>
            <person name="Sitrit Y."/>
            <person name="Stielow B."/>
            <person name="Szollosi G."/>
            <person name="Zifcakova L."/>
            <person name="Stursova M."/>
            <person name="Spatafora J.W."/>
            <person name="Tedersoo L."/>
            <person name="Vaario L.-M."/>
            <person name="Yamada A."/>
            <person name="Yan M."/>
            <person name="Wang P."/>
            <person name="Xu J."/>
            <person name="Bruns T."/>
            <person name="Baldrian P."/>
            <person name="Vilgalys R."/>
            <person name="Henrissat B."/>
            <person name="Grigoriev I.V."/>
            <person name="Hibbett D."/>
            <person name="Nagy L.G."/>
            <person name="Martin F.M."/>
        </authorList>
    </citation>
    <scope>NUCLEOTIDE SEQUENCE</scope>
    <source>
        <strain evidence="3">UH-Tt-Lm1</strain>
    </source>
</reference>
<reference evidence="3" key="1">
    <citation type="journal article" date="2020" name="Nat. Commun.">
        <title>Large-scale genome sequencing of mycorrhizal fungi provides insights into the early evolution of symbiotic traits.</title>
        <authorList>
            <person name="Miyauchi S."/>
            <person name="Kiss E."/>
            <person name="Kuo A."/>
            <person name="Drula E."/>
            <person name="Kohler A."/>
            <person name="Sanchez-Garcia M."/>
            <person name="Morin E."/>
            <person name="Andreopoulos B."/>
            <person name="Barry K.W."/>
            <person name="Bonito G."/>
            <person name="Buee M."/>
            <person name="Carver A."/>
            <person name="Chen C."/>
            <person name="Cichocki N."/>
            <person name="Clum A."/>
            <person name="Culley D."/>
            <person name="Crous P.W."/>
            <person name="Fauchery L."/>
            <person name="Girlanda M."/>
            <person name="Hayes R.D."/>
            <person name="Keri Z."/>
            <person name="LaButti K."/>
            <person name="Lipzen A."/>
            <person name="Lombard V."/>
            <person name="Magnuson J."/>
            <person name="Maillard F."/>
            <person name="Murat C."/>
            <person name="Nolan M."/>
            <person name="Ohm R.A."/>
            <person name="Pangilinan J."/>
            <person name="Pereira M.F."/>
            <person name="Perotto S."/>
            <person name="Peter M."/>
            <person name="Pfister S."/>
            <person name="Riley R."/>
            <person name="Sitrit Y."/>
            <person name="Stielow J.B."/>
            <person name="Szollosi G."/>
            <person name="Zifcakova L."/>
            <person name="Stursova M."/>
            <person name="Spatafora J.W."/>
            <person name="Tedersoo L."/>
            <person name="Vaario L.M."/>
            <person name="Yamada A."/>
            <person name="Yan M."/>
            <person name="Wang P."/>
            <person name="Xu J."/>
            <person name="Bruns T."/>
            <person name="Baldrian P."/>
            <person name="Vilgalys R."/>
            <person name="Dunand C."/>
            <person name="Henrissat B."/>
            <person name="Grigoriev I.V."/>
            <person name="Hibbett D."/>
            <person name="Nagy L.G."/>
            <person name="Martin F.M."/>
        </authorList>
    </citation>
    <scope>NUCLEOTIDE SEQUENCE</scope>
    <source>
        <strain evidence="3">UH-Tt-Lm1</strain>
    </source>
</reference>
<keyword evidence="2" id="KW-0812">Transmembrane</keyword>
<gene>
    <name evidence="3" type="ORF">BJ322DRAFT_190023</name>
</gene>
<keyword evidence="2" id="KW-1133">Transmembrane helix</keyword>
<evidence type="ECO:0000313" key="4">
    <source>
        <dbReference type="Proteomes" id="UP000736335"/>
    </source>
</evidence>
<name>A0A9P6L5E5_9AGAM</name>
<keyword evidence="2" id="KW-0472">Membrane</keyword>
<feature type="transmembrane region" description="Helical" evidence="2">
    <location>
        <begin position="79"/>
        <end position="99"/>
    </location>
</feature>
<organism evidence="3 4">
    <name type="scientific">Thelephora terrestris</name>
    <dbReference type="NCBI Taxonomy" id="56493"/>
    <lineage>
        <taxon>Eukaryota</taxon>
        <taxon>Fungi</taxon>
        <taxon>Dikarya</taxon>
        <taxon>Basidiomycota</taxon>
        <taxon>Agaricomycotina</taxon>
        <taxon>Agaricomycetes</taxon>
        <taxon>Thelephorales</taxon>
        <taxon>Thelephoraceae</taxon>
        <taxon>Thelephora</taxon>
    </lineage>
</organism>
<evidence type="ECO:0000313" key="3">
    <source>
        <dbReference type="EMBL" id="KAF9783018.1"/>
    </source>
</evidence>
<evidence type="ECO:0000256" key="1">
    <source>
        <dbReference type="SAM" id="MobiDB-lite"/>
    </source>
</evidence>
<proteinExistence type="predicted"/>
<evidence type="ECO:0000256" key="2">
    <source>
        <dbReference type="SAM" id="Phobius"/>
    </source>
</evidence>
<feature type="compositionally biased region" description="Pro residues" evidence="1">
    <location>
        <begin position="13"/>
        <end position="27"/>
    </location>
</feature>
<accession>A0A9P6L5E5</accession>